<evidence type="ECO:0000313" key="5">
    <source>
        <dbReference type="EMBL" id="EKD25354.1"/>
    </source>
</evidence>
<evidence type="ECO:0000256" key="3">
    <source>
        <dbReference type="ARBA" id="ARBA00022729"/>
    </source>
</evidence>
<dbReference type="Gene3D" id="3.10.105.10">
    <property type="entry name" value="Dipeptide-binding Protein, Domain 3"/>
    <property type="match status" value="1"/>
</dbReference>
<proteinExistence type="inferred from homology"/>
<keyword evidence="4" id="KW-0472">Membrane</keyword>
<feature type="transmembrane region" description="Helical" evidence="4">
    <location>
        <begin position="12"/>
        <end position="33"/>
    </location>
</feature>
<dbReference type="PANTHER" id="PTHR30290">
    <property type="entry name" value="PERIPLASMIC BINDING COMPONENT OF ABC TRANSPORTER"/>
    <property type="match status" value="1"/>
</dbReference>
<dbReference type="SUPFAM" id="SSF53850">
    <property type="entry name" value="Periplasmic binding protein-like II"/>
    <property type="match status" value="2"/>
</dbReference>
<gene>
    <name evidence="5" type="ORF">ACD_80C00080G0007</name>
</gene>
<dbReference type="AlphaFoldDB" id="K1YIY1"/>
<protein>
    <recommendedName>
        <fullName evidence="6">Solute-binding protein family 5 domain-containing protein</fullName>
    </recommendedName>
</protein>
<dbReference type="GO" id="GO:0015833">
    <property type="term" value="P:peptide transport"/>
    <property type="evidence" value="ECO:0007669"/>
    <property type="project" value="TreeGrafter"/>
</dbReference>
<evidence type="ECO:0000256" key="2">
    <source>
        <dbReference type="ARBA" id="ARBA00022448"/>
    </source>
</evidence>
<dbReference type="InterPro" id="IPR039424">
    <property type="entry name" value="SBP_5"/>
</dbReference>
<dbReference type="EMBL" id="AMFJ01036087">
    <property type="protein sequence ID" value="EKD25354.1"/>
    <property type="molecule type" value="Genomic_DNA"/>
</dbReference>
<accession>K1YIY1</accession>
<keyword evidence="4" id="KW-1133">Transmembrane helix</keyword>
<evidence type="ECO:0000256" key="1">
    <source>
        <dbReference type="ARBA" id="ARBA00005695"/>
    </source>
</evidence>
<comment type="similarity">
    <text evidence="1">Belongs to the bacterial solute-binding protein 5 family.</text>
</comment>
<keyword evidence="4" id="KW-0812">Transmembrane</keyword>
<organism evidence="5">
    <name type="scientific">uncultured bacterium</name>
    <name type="common">gcode 4</name>
    <dbReference type="NCBI Taxonomy" id="1234023"/>
    <lineage>
        <taxon>Bacteria</taxon>
        <taxon>environmental samples</taxon>
    </lineage>
</organism>
<name>K1YIY1_9BACT</name>
<evidence type="ECO:0008006" key="6">
    <source>
        <dbReference type="Google" id="ProtNLM"/>
    </source>
</evidence>
<keyword evidence="3" id="KW-0732">Signal</keyword>
<evidence type="ECO:0000256" key="4">
    <source>
        <dbReference type="SAM" id="Phobius"/>
    </source>
</evidence>
<dbReference type="PANTHER" id="PTHR30290:SF9">
    <property type="entry name" value="OLIGOPEPTIDE-BINDING PROTEIN APPA"/>
    <property type="match status" value="1"/>
</dbReference>
<dbReference type="Gene3D" id="3.90.76.10">
    <property type="entry name" value="Dipeptide-binding Protein, Domain 1"/>
    <property type="match status" value="1"/>
</dbReference>
<dbReference type="GO" id="GO:1904680">
    <property type="term" value="F:peptide transmembrane transporter activity"/>
    <property type="evidence" value="ECO:0007669"/>
    <property type="project" value="TreeGrafter"/>
</dbReference>
<sequence length="663" mass="77181">MIPIKRKLVRDILRYTFFLSLFFWILINIYIGYQYVWTTSAQVNTKWGTFVEGIFGNTSYLPYLRNDVQSNFYQGLLFNSCLKPSYDKNSTAYIPDLCTITTKDDQNYIISLNKWFIRSDGTPVSLEDIYFTYNDILRGNIWGLSSLSQYSTIALVKDVNTTLKVTFTTKSPDNILFFTNYILPQHILANTELNDYKSLFAFKPVYTNCANLVSQSNDEYSLVFNLVNCNQSNLNFYQVKNAISFEWLKTSIENWGQSIIDAYIGDETLDGYVAKKILTNQLITVFFNTHSDKLRVRGRRVLGGLIKHNFYSSGYEEYFKKNDDGLFDVFQSTWAGVKDLLNREYSDNLITKSDLIDMNVQILPKAITLRWENQKLVYFIDTWAALPTEFTFDTPYDKITLEYAGKTYTPKHFVKWGKSWWYTFGASEKNFGTGLNKYSIYGYEKNKKIFIASLDIYNVIPGIQTETAGAAPVKFTVVYYSNYINDFVVTRLQQIFDDADIGTNFVFEKITTPQELQWRLMVGNYDLLINTVDMGLKKDLTKLFSTDKSEVNPSQYQNQKLITLLKQYIAADDKAKKKPLAEINAIYSKDMPLVVLGKEYLNINVKPNIMEKFFATWNTVEIDEYNRRYYIYKQLKLVTNIHIDGKKIWSFENLSKFLTEAIR</sequence>
<reference evidence="5" key="1">
    <citation type="journal article" date="2012" name="Science">
        <title>Fermentation, hydrogen, and sulfur metabolism in multiple uncultivated bacterial phyla.</title>
        <authorList>
            <person name="Wrighton K.C."/>
            <person name="Thomas B.C."/>
            <person name="Sharon I."/>
            <person name="Miller C.S."/>
            <person name="Castelle C.J."/>
            <person name="VerBerkmoes N.C."/>
            <person name="Wilkins M.J."/>
            <person name="Hettich R.L."/>
            <person name="Lipton M.S."/>
            <person name="Williams K.H."/>
            <person name="Long P.E."/>
            <person name="Banfield J.F."/>
        </authorList>
    </citation>
    <scope>NUCLEOTIDE SEQUENCE [LARGE SCALE GENOMIC DNA]</scope>
</reference>
<keyword evidence="2" id="KW-0813">Transport</keyword>
<comment type="caution">
    <text evidence="5">The sequence shown here is derived from an EMBL/GenBank/DDBJ whole genome shotgun (WGS) entry which is preliminary data.</text>
</comment>